<keyword evidence="2" id="KW-1185">Reference proteome</keyword>
<evidence type="ECO:0000313" key="1">
    <source>
        <dbReference type="EMBL" id="MDP9888388.1"/>
    </source>
</evidence>
<dbReference type="Gene3D" id="3.50.30.50">
    <property type="entry name" value="Putative cyclase"/>
    <property type="match status" value="1"/>
</dbReference>
<name>A0ABT9RT25_9MICC</name>
<dbReference type="InterPro" id="IPR007325">
    <property type="entry name" value="KFase/CYL"/>
</dbReference>
<dbReference type="SUPFAM" id="SSF102198">
    <property type="entry name" value="Putative cyclase"/>
    <property type="match status" value="1"/>
</dbReference>
<dbReference type="Proteomes" id="UP001226577">
    <property type="component" value="Unassembled WGS sequence"/>
</dbReference>
<protein>
    <submittedName>
        <fullName evidence="1">Kynurenine formamidase</fullName>
    </submittedName>
</protein>
<organism evidence="1 2">
    <name type="scientific">Pseudarthrobacter enclensis</name>
    <dbReference type="NCBI Taxonomy" id="993070"/>
    <lineage>
        <taxon>Bacteria</taxon>
        <taxon>Bacillati</taxon>
        <taxon>Actinomycetota</taxon>
        <taxon>Actinomycetes</taxon>
        <taxon>Micrococcales</taxon>
        <taxon>Micrococcaceae</taxon>
        <taxon>Pseudarthrobacter</taxon>
    </lineage>
</organism>
<dbReference type="PANTHER" id="PTHR43564:SF2">
    <property type="entry name" value="BLR6059 PROTEIN"/>
    <property type="match status" value="1"/>
</dbReference>
<reference evidence="1 2" key="1">
    <citation type="submission" date="2023-07" db="EMBL/GenBank/DDBJ databases">
        <title>Sorghum-associated microbial communities from plants grown in Nebraska, USA.</title>
        <authorList>
            <person name="Schachtman D."/>
        </authorList>
    </citation>
    <scope>NUCLEOTIDE SEQUENCE [LARGE SCALE GENOMIC DNA]</scope>
    <source>
        <strain evidence="1 2">CC222</strain>
    </source>
</reference>
<comment type="caution">
    <text evidence="1">The sequence shown here is derived from an EMBL/GenBank/DDBJ whole genome shotgun (WGS) entry which is preliminary data.</text>
</comment>
<sequence length="249" mass="27308">MIDTATGLWPMLKSALSGKTFIDLTHAFHPGQPHFPAFPDEQRETLFDLEKGDGFTAHRYSIVGQWGTHVDPPSHFIRGGRTLDQIPVQDMILPLAVLDITHRVDTDPDSTPALADIRAWEDRNGRIPEGSFVALRTGWSRRWPDSAAMANRDGDGVSHTPGWSREVLSFLIEERAISAIGHEQTDTDPGAATSKGDFGLETYILAQDRWQIELLADLTGVPEAGAVIVASWAKPREGSGFPARAFAIC</sequence>
<dbReference type="EMBL" id="JAUSRE010000008">
    <property type="protein sequence ID" value="MDP9888388.1"/>
    <property type="molecule type" value="Genomic_DNA"/>
</dbReference>
<gene>
    <name evidence="1" type="ORF">J2X98_001976</name>
</gene>
<dbReference type="InterPro" id="IPR037175">
    <property type="entry name" value="KFase_sf"/>
</dbReference>
<dbReference type="PANTHER" id="PTHR43564">
    <property type="entry name" value="KYNURENINE FORMAMIDASE-LIKE PROTEIN"/>
    <property type="match status" value="1"/>
</dbReference>
<accession>A0ABT9RT25</accession>
<dbReference type="RefSeq" id="WP_307307254.1">
    <property type="nucleotide sequence ID" value="NZ_JAUSRE010000008.1"/>
</dbReference>
<proteinExistence type="predicted"/>
<dbReference type="Pfam" id="PF04199">
    <property type="entry name" value="Cyclase"/>
    <property type="match status" value="1"/>
</dbReference>
<evidence type="ECO:0000313" key="2">
    <source>
        <dbReference type="Proteomes" id="UP001226577"/>
    </source>
</evidence>